<dbReference type="AlphaFoldDB" id="A0A6J4HE68"/>
<evidence type="ECO:0000256" key="1">
    <source>
        <dbReference type="SAM" id="MobiDB-lite"/>
    </source>
</evidence>
<organism evidence="2">
    <name type="scientific">uncultured Acetobacteraceae bacterium</name>
    <dbReference type="NCBI Taxonomy" id="169975"/>
    <lineage>
        <taxon>Bacteria</taxon>
        <taxon>Pseudomonadati</taxon>
        <taxon>Pseudomonadota</taxon>
        <taxon>Alphaproteobacteria</taxon>
        <taxon>Acetobacterales</taxon>
        <taxon>Acetobacteraceae</taxon>
        <taxon>environmental samples</taxon>
    </lineage>
</organism>
<feature type="region of interest" description="Disordered" evidence="1">
    <location>
        <begin position="1"/>
        <end position="50"/>
    </location>
</feature>
<reference evidence="2" key="1">
    <citation type="submission" date="2020-02" db="EMBL/GenBank/DDBJ databases">
        <authorList>
            <person name="Meier V. D."/>
        </authorList>
    </citation>
    <scope>NUCLEOTIDE SEQUENCE</scope>
    <source>
        <strain evidence="2">AVDCRST_MAG08</strain>
    </source>
</reference>
<protein>
    <submittedName>
        <fullName evidence="2">Uncharacterized protein</fullName>
    </submittedName>
</protein>
<feature type="non-terminal residue" evidence="2">
    <location>
        <position position="1"/>
    </location>
</feature>
<evidence type="ECO:0000313" key="2">
    <source>
        <dbReference type="EMBL" id="CAA9219727.1"/>
    </source>
</evidence>
<gene>
    <name evidence="2" type="ORF">AVDCRST_MAG08-561</name>
</gene>
<feature type="compositionally biased region" description="Basic residues" evidence="1">
    <location>
        <begin position="1"/>
        <end position="12"/>
    </location>
</feature>
<sequence length="50" mass="5418">GADGRHRRRRCPTRAASDPRRPGPARRPVGRGSRGAPDRYPPACVAGRDV</sequence>
<name>A0A6J4HE68_9PROT</name>
<accession>A0A6J4HE68</accession>
<feature type="non-terminal residue" evidence="2">
    <location>
        <position position="50"/>
    </location>
</feature>
<proteinExistence type="predicted"/>
<dbReference type="EMBL" id="CADCTG010000057">
    <property type="protein sequence ID" value="CAA9219727.1"/>
    <property type="molecule type" value="Genomic_DNA"/>
</dbReference>
<feature type="compositionally biased region" description="Low complexity" evidence="1">
    <location>
        <begin position="26"/>
        <end position="35"/>
    </location>
</feature>